<protein>
    <recommendedName>
        <fullName evidence="1">SGNH hydrolase-type esterase domain-containing protein</fullName>
    </recommendedName>
</protein>
<proteinExistence type="predicted"/>
<dbReference type="Pfam" id="PF13472">
    <property type="entry name" value="Lipase_GDSL_2"/>
    <property type="match status" value="1"/>
</dbReference>
<accession>A0ABN6M5U8</accession>
<evidence type="ECO:0000313" key="3">
    <source>
        <dbReference type="Proteomes" id="UP000830055"/>
    </source>
</evidence>
<organism evidence="2 3">
    <name type="scientific">Desulfofustis limnaeus</name>
    <dbReference type="NCBI Taxonomy" id="2740163"/>
    <lineage>
        <taxon>Bacteria</taxon>
        <taxon>Pseudomonadati</taxon>
        <taxon>Thermodesulfobacteriota</taxon>
        <taxon>Desulfobulbia</taxon>
        <taxon>Desulfobulbales</taxon>
        <taxon>Desulfocapsaceae</taxon>
        <taxon>Desulfofustis</taxon>
    </lineage>
</organism>
<dbReference type="Proteomes" id="UP000830055">
    <property type="component" value="Chromosome"/>
</dbReference>
<dbReference type="RefSeq" id="WP_284154614.1">
    <property type="nucleotide sequence ID" value="NZ_AP025516.1"/>
</dbReference>
<dbReference type="InterPro" id="IPR051532">
    <property type="entry name" value="Ester_Hydrolysis_Enzymes"/>
</dbReference>
<dbReference type="InterPro" id="IPR036514">
    <property type="entry name" value="SGNH_hydro_sf"/>
</dbReference>
<keyword evidence="3" id="KW-1185">Reference proteome</keyword>
<name>A0ABN6M5U8_9BACT</name>
<gene>
    <name evidence="2" type="ORF">DPPLL_19600</name>
</gene>
<dbReference type="PANTHER" id="PTHR30383">
    <property type="entry name" value="THIOESTERASE 1/PROTEASE 1/LYSOPHOSPHOLIPASE L1"/>
    <property type="match status" value="1"/>
</dbReference>
<dbReference type="SUPFAM" id="SSF52266">
    <property type="entry name" value="SGNH hydrolase"/>
    <property type="match status" value="1"/>
</dbReference>
<dbReference type="InterPro" id="IPR013830">
    <property type="entry name" value="SGNH_hydro"/>
</dbReference>
<dbReference type="EMBL" id="AP025516">
    <property type="protein sequence ID" value="BDD87595.1"/>
    <property type="molecule type" value="Genomic_DNA"/>
</dbReference>
<sequence length="236" mass="25766">MASSSLLYSLLLLFLVLISTIGVPQVKGATMPNSEGPAPPIVVLGASYAAGLERTALAGYPLINKGVGGQQSHEMLARFQQDVIDLQPGMVIIWGFINDIFRSERAAMEQTIAAVKQNYEAMVDLARSNGITPLLATEITMSSRPGLINQLRSLIGRLAGKTSYQEHINSQVMAVNRWLHEYADENGLILLDLQAQLADGGVMRNSRYAQPDGSHVSNEGYQILADYLERRLKDLP</sequence>
<evidence type="ECO:0000313" key="2">
    <source>
        <dbReference type="EMBL" id="BDD87595.1"/>
    </source>
</evidence>
<reference evidence="2 3" key="1">
    <citation type="submission" date="2022-01" db="EMBL/GenBank/DDBJ databases">
        <title>Desulfofustis limnae sp. nov., a novel mesophilic sulfate-reducing bacterium isolated from marsh soil.</title>
        <authorList>
            <person name="Watanabe M."/>
            <person name="Takahashi A."/>
            <person name="Kojima H."/>
            <person name="Fukui M."/>
        </authorList>
    </citation>
    <scope>NUCLEOTIDE SEQUENCE [LARGE SCALE GENOMIC DNA]</scope>
    <source>
        <strain evidence="2 3">PPLL</strain>
    </source>
</reference>
<evidence type="ECO:0000259" key="1">
    <source>
        <dbReference type="Pfam" id="PF13472"/>
    </source>
</evidence>
<dbReference type="Gene3D" id="3.40.50.1110">
    <property type="entry name" value="SGNH hydrolase"/>
    <property type="match status" value="1"/>
</dbReference>
<feature type="domain" description="SGNH hydrolase-type esterase" evidence="1">
    <location>
        <begin position="47"/>
        <end position="223"/>
    </location>
</feature>